<dbReference type="OrthoDB" id="307112at2"/>
<evidence type="ECO:0000313" key="1">
    <source>
        <dbReference type="EMBL" id="PWV94513.1"/>
    </source>
</evidence>
<sequence length="195" mass="22455">MTIVEQADRTKETAHQILRELQLLERWREVGEPIVVGATAYELMISPDIDMEIYCDLPKASVGFQVLAQCVEHPNVTSAKYVNLLDTEDQGIYYQMKYRHEDGIEWKLDMWLMAHDHPGPCARDLVEPLKAALTDDKRHAILDIKQHIQQTPGLQAPSIQIYEAVIDWDVRNIDQFLSWQAEHGVEGLTHWKPSV</sequence>
<gene>
    <name evidence="1" type="ORF">DFQ01_13078</name>
</gene>
<keyword evidence="2" id="KW-1185">Reference proteome</keyword>
<evidence type="ECO:0000313" key="2">
    <source>
        <dbReference type="Proteomes" id="UP000246635"/>
    </source>
</evidence>
<accession>A0A2V2YMR1</accession>
<protein>
    <recommendedName>
        <fullName evidence="3">Nucleotidyltransferase AbiEii toxin of type IV toxin-antitoxin system</fullName>
    </recommendedName>
</protein>
<name>A0A2V2YMR1_9BACL</name>
<dbReference type="RefSeq" id="WP_110046737.1">
    <property type="nucleotide sequence ID" value="NZ_CP054612.1"/>
</dbReference>
<organism evidence="1 2">
    <name type="scientific">Paenibacillus cellulosilyticus</name>
    <dbReference type="NCBI Taxonomy" id="375489"/>
    <lineage>
        <taxon>Bacteria</taxon>
        <taxon>Bacillati</taxon>
        <taxon>Bacillota</taxon>
        <taxon>Bacilli</taxon>
        <taxon>Bacillales</taxon>
        <taxon>Paenibacillaceae</taxon>
        <taxon>Paenibacillus</taxon>
    </lineage>
</organism>
<reference evidence="1 2" key="1">
    <citation type="submission" date="2018-05" db="EMBL/GenBank/DDBJ databases">
        <title>Genomic Encyclopedia of Type Strains, Phase III (KMG-III): the genomes of soil and plant-associated and newly described type strains.</title>
        <authorList>
            <person name="Whitman W."/>
        </authorList>
    </citation>
    <scope>NUCLEOTIDE SEQUENCE [LARGE SCALE GENOMIC DNA]</scope>
    <source>
        <strain evidence="1 2">CECT 5696</strain>
    </source>
</reference>
<evidence type="ECO:0008006" key="3">
    <source>
        <dbReference type="Google" id="ProtNLM"/>
    </source>
</evidence>
<comment type="caution">
    <text evidence="1">The sequence shown here is derived from an EMBL/GenBank/DDBJ whole genome shotgun (WGS) entry which is preliminary data.</text>
</comment>
<dbReference type="Proteomes" id="UP000246635">
    <property type="component" value="Unassembled WGS sequence"/>
</dbReference>
<dbReference type="EMBL" id="QGTQ01000030">
    <property type="protein sequence ID" value="PWV94513.1"/>
    <property type="molecule type" value="Genomic_DNA"/>
</dbReference>
<proteinExistence type="predicted"/>
<dbReference type="AlphaFoldDB" id="A0A2V2YMR1"/>